<evidence type="ECO:0000313" key="2">
    <source>
        <dbReference type="Proteomes" id="UP000515679"/>
    </source>
</evidence>
<gene>
    <name evidence="1" type="ORF">FPL14_02710</name>
</gene>
<evidence type="ECO:0000313" key="1">
    <source>
        <dbReference type="EMBL" id="QMV40230.1"/>
    </source>
</evidence>
<dbReference type="KEGG" id="cchl:FPL14_02710"/>
<dbReference type="RefSeq" id="WP_182301584.1">
    <property type="nucleotide sequence ID" value="NZ_CP041969.1"/>
</dbReference>
<keyword evidence="2" id="KW-1185">Reference proteome</keyword>
<dbReference type="AlphaFoldDB" id="A0A7G5BTE6"/>
<dbReference type="EMBL" id="CP041969">
    <property type="protein sequence ID" value="QMV40230.1"/>
    <property type="molecule type" value="Genomic_DNA"/>
</dbReference>
<organism evidence="1 2">
    <name type="scientific">Cohnella cholangitidis</name>
    <dbReference type="NCBI Taxonomy" id="2598458"/>
    <lineage>
        <taxon>Bacteria</taxon>
        <taxon>Bacillati</taxon>
        <taxon>Bacillota</taxon>
        <taxon>Bacilli</taxon>
        <taxon>Bacillales</taxon>
        <taxon>Paenibacillaceae</taxon>
        <taxon>Cohnella</taxon>
    </lineage>
</organism>
<proteinExistence type="predicted"/>
<sequence>MIKLTTGSGRKVYVSPYHISMIFETGDSDTTGISLNGEGDDDSPSFKTFVTEFPEEVTRKILEYKLAMVRYGVAMKNGEWERAGSEWSALEELAGLEDSGHDQ</sequence>
<accession>A0A7G5BTE6</accession>
<protein>
    <submittedName>
        <fullName evidence="1">Uncharacterized protein</fullName>
    </submittedName>
</protein>
<name>A0A7G5BTE6_9BACL</name>
<dbReference type="Proteomes" id="UP000515679">
    <property type="component" value="Chromosome"/>
</dbReference>
<reference evidence="1 2" key="1">
    <citation type="submission" date="2019-07" db="EMBL/GenBank/DDBJ databases">
        <authorList>
            <person name="Kim J.K."/>
            <person name="Cheong H.-M."/>
            <person name="Choi Y."/>
            <person name="Hwang K.J."/>
            <person name="Lee S."/>
            <person name="Choi C."/>
        </authorList>
    </citation>
    <scope>NUCLEOTIDE SEQUENCE [LARGE SCALE GENOMIC DNA]</scope>
    <source>
        <strain evidence="1 2">KS 22</strain>
    </source>
</reference>